<keyword evidence="1" id="KW-0175">Coiled coil</keyword>
<gene>
    <name evidence="3" type="ORF">AEA09_11865</name>
</gene>
<name>A0ABR5K333_9BACI</name>
<accession>A0ABR5K333</accession>
<feature type="chain" id="PRO_5046972950" evidence="2">
    <location>
        <begin position="19"/>
        <end position="267"/>
    </location>
</feature>
<comment type="caution">
    <text evidence="3">The sequence shown here is derived from an EMBL/GenBank/DDBJ whole genome shotgun (WGS) entry which is preliminary data.</text>
</comment>
<dbReference type="Proteomes" id="UP000050668">
    <property type="component" value="Unassembled WGS sequence"/>
</dbReference>
<sequence length="267" mass="30054">MKKLSALLLMAVVTVLMAGCVGSAYPEDEKMAKQIPDIDQLAAMQRAVNEYREATGGLVPIKTTDMDTDIYIKYLIDFEKLVPQYIAKIPGNAYEKGGIYQYIIWDPENTAEVKLVDLNAAERMREINIRKMGMKYLPTTGAISDNVYKINFEKLGYKSDLTMKSPYSGIELPIIMTGDGELHVDYSIDLNQLLIEDQPDVKPGEDIRHLLVDKYPVVPAYSVPYTVDENGEPTYMMDVYMAEVEKKKEKAKKAAQEAAQDAETETK</sequence>
<feature type="coiled-coil region" evidence="1">
    <location>
        <begin position="237"/>
        <end position="265"/>
    </location>
</feature>
<evidence type="ECO:0000313" key="4">
    <source>
        <dbReference type="Proteomes" id="UP000050668"/>
    </source>
</evidence>
<proteinExistence type="predicted"/>
<protein>
    <submittedName>
        <fullName evidence="3">Uncharacterized protein</fullName>
    </submittedName>
</protein>
<feature type="signal peptide" evidence="2">
    <location>
        <begin position="1"/>
        <end position="18"/>
    </location>
</feature>
<evidence type="ECO:0000313" key="3">
    <source>
        <dbReference type="EMBL" id="KOS69175.1"/>
    </source>
</evidence>
<reference evidence="4" key="1">
    <citation type="submission" date="2015-07" db="EMBL/GenBank/DDBJ databases">
        <title>Fjat-14205 dsm 2895.</title>
        <authorList>
            <person name="Liu B."/>
            <person name="Wang J."/>
            <person name="Zhu Y."/>
            <person name="Liu G."/>
            <person name="Chen Q."/>
            <person name="Chen Z."/>
            <person name="Lan J."/>
            <person name="Che J."/>
            <person name="Ge C."/>
            <person name="Shi H."/>
            <person name="Pan Z."/>
            <person name="Liu X."/>
        </authorList>
    </citation>
    <scope>NUCLEOTIDE SEQUENCE [LARGE SCALE GENOMIC DNA]</scope>
    <source>
        <strain evidence="4">DSM 25560</strain>
    </source>
</reference>
<keyword evidence="2" id="KW-0732">Signal</keyword>
<evidence type="ECO:0000256" key="2">
    <source>
        <dbReference type="SAM" id="SignalP"/>
    </source>
</evidence>
<dbReference type="PROSITE" id="PS51257">
    <property type="entry name" value="PROKAR_LIPOPROTEIN"/>
    <property type="match status" value="1"/>
</dbReference>
<evidence type="ECO:0000256" key="1">
    <source>
        <dbReference type="SAM" id="Coils"/>
    </source>
</evidence>
<dbReference type="EMBL" id="LGRV01000003">
    <property type="protein sequence ID" value="KOS69175.1"/>
    <property type="molecule type" value="Genomic_DNA"/>
</dbReference>
<organism evidence="3 4">
    <name type="scientific">Lysinibacillus contaminans</name>
    <dbReference type="NCBI Taxonomy" id="1293441"/>
    <lineage>
        <taxon>Bacteria</taxon>
        <taxon>Bacillati</taxon>
        <taxon>Bacillota</taxon>
        <taxon>Bacilli</taxon>
        <taxon>Bacillales</taxon>
        <taxon>Bacillaceae</taxon>
        <taxon>Lysinibacillus</taxon>
    </lineage>
</organism>
<dbReference type="RefSeq" id="WP_053584037.1">
    <property type="nucleotide sequence ID" value="NZ_LGRV01000003.1"/>
</dbReference>
<keyword evidence="4" id="KW-1185">Reference proteome</keyword>